<reference evidence="1 2" key="1">
    <citation type="submission" date="2020-02" db="EMBL/GenBank/DDBJ databases">
        <title>Draft Genome Sequence of Verrucosispora sp. Strain CWR15, Isolated from Gulf of Mexico Sponge.</title>
        <authorList>
            <person name="Kennedy S.J."/>
            <person name="Cella E."/>
            <person name="Azarian T."/>
            <person name="Baker B.J."/>
            <person name="Shaw L.N."/>
        </authorList>
    </citation>
    <scope>NUCLEOTIDE SEQUENCE [LARGE SCALE GENOMIC DNA]</scope>
    <source>
        <strain evidence="1 2">CWR15</strain>
    </source>
</reference>
<evidence type="ECO:0000313" key="1">
    <source>
        <dbReference type="EMBL" id="NGM15255.1"/>
    </source>
</evidence>
<protein>
    <submittedName>
        <fullName evidence="1">DsbA family protein</fullName>
    </submittedName>
</protein>
<gene>
    <name evidence="1" type="ORF">ENC19_22685</name>
</gene>
<dbReference type="InterPro" id="IPR053977">
    <property type="entry name" value="Rv2466c-like"/>
</dbReference>
<proteinExistence type="predicted"/>
<comment type="caution">
    <text evidence="1">The sequence shown here is derived from an EMBL/GenBank/DDBJ whole genome shotgun (WGS) entry which is preliminary data.</text>
</comment>
<dbReference type="EMBL" id="SAIY01000008">
    <property type="protein sequence ID" value="NGM15255.1"/>
    <property type="molecule type" value="Genomic_DNA"/>
</dbReference>
<dbReference type="SUPFAM" id="SSF52833">
    <property type="entry name" value="Thioredoxin-like"/>
    <property type="match status" value="1"/>
</dbReference>
<keyword evidence="2" id="KW-1185">Reference proteome</keyword>
<evidence type="ECO:0000313" key="2">
    <source>
        <dbReference type="Proteomes" id="UP000478148"/>
    </source>
</evidence>
<dbReference type="Gene3D" id="3.40.30.10">
    <property type="entry name" value="Glutaredoxin"/>
    <property type="match status" value="1"/>
</dbReference>
<dbReference type="CDD" id="cd02972">
    <property type="entry name" value="DsbA_family"/>
    <property type="match status" value="1"/>
</dbReference>
<accession>A0A6M1LAG9</accession>
<dbReference type="Pfam" id="PF22234">
    <property type="entry name" value="Rv2466c-like"/>
    <property type="match status" value="1"/>
</dbReference>
<dbReference type="AlphaFoldDB" id="A0A6M1LAG9"/>
<organism evidence="1 2">
    <name type="scientific">Verrucosispora sioxanthis</name>
    <dbReference type="NCBI Taxonomy" id="2499994"/>
    <lineage>
        <taxon>Bacteria</taxon>
        <taxon>Bacillati</taxon>
        <taxon>Actinomycetota</taxon>
        <taxon>Actinomycetes</taxon>
        <taxon>Micromonosporales</taxon>
        <taxon>Micromonosporaceae</taxon>
        <taxon>Micromonospora</taxon>
    </lineage>
</organism>
<name>A0A6M1LAG9_9ACTN</name>
<dbReference type="Proteomes" id="UP000478148">
    <property type="component" value="Unassembled WGS sequence"/>
</dbReference>
<dbReference type="InterPro" id="IPR036249">
    <property type="entry name" value="Thioredoxin-like_sf"/>
</dbReference>
<dbReference type="RefSeq" id="WP_164449097.1">
    <property type="nucleotide sequence ID" value="NZ_SAIY01000008.1"/>
</dbReference>
<sequence>MPQLTVRFWFDPSCPYTWLVSRWMREVEQVRPVRVVWQIMSLSILNEDRDDDPEDDPDGFLWGPARLFAAVQHQYGAEAVGRLYDRYGAMAHGGAWGPVETVLTAAGLPTDLATAWHSSEHDEVLRASHTAGVSWIGDHVGTPITLVEPEAGRPIVWFGPVLSRVPQGEAAGRLWDGTLLVAEADGFHELKGRHHEPPVW</sequence>